<evidence type="ECO:0000256" key="1">
    <source>
        <dbReference type="SAM" id="Coils"/>
    </source>
</evidence>
<sequence>MTTIDTLIHLGAGPCRELDAHLALQPERLILVEADPSLAEALSARVQGLESVDVRHLAVASKPGEVTFHRYNLPDAGSLHPATGLKALFPGLKRLQTLTMEAVGIGDLIDSFQLESDAVHRLIVDLPGEEFPCLRALYDGGQLHRFQWLSMYCGHEPLYEHGLAAGAILDWLSEQGFDLVECDETQDPDRPCWILKRNPLKLECLTLQSQIQQFLADKSALTKDKAALSAARDEQAKLAAERQQQIEALNAEKAALAKDKAALAAARDEQAKLAQARQVEIDNLKSRLQEQQKRVTELDSQLTERDQRQTLLDEELHKAEGQIELIKDLLLRNELGQ</sequence>
<dbReference type="SUPFAM" id="SSF53335">
    <property type="entry name" value="S-adenosyl-L-methionine-dependent methyltransferases"/>
    <property type="match status" value="1"/>
</dbReference>
<dbReference type="STRING" id="572477.Alvin_0217"/>
<evidence type="ECO:0008006" key="4">
    <source>
        <dbReference type="Google" id="ProtNLM"/>
    </source>
</evidence>
<reference evidence="2 3" key="1">
    <citation type="journal article" date="2011" name="Stand. Genomic Sci.">
        <title>Complete genome sequence of Allochromatium vinosum DSM 180(T).</title>
        <authorList>
            <person name="Weissgerber T."/>
            <person name="Zigann R."/>
            <person name="Bruce D."/>
            <person name="Chang Y.J."/>
            <person name="Detter J.C."/>
            <person name="Han C."/>
            <person name="Hauser L."/>
            <person name="Jeffries C.D."/>
            <person name="Land M."/>
            <person name="Munk A.C."/>
            <person name="Tapia R."/>
            <person name="Dahl C."/>
        </authorList>
    </citation>
    <scope>NUCLEOTIDE SEQUENCE [LARGE SCALE GENOMIC DNA]</scope>
    <source>
        <strain evidence="3">ATCC 17899 / DSM 180 / NBRC 103801 / NCIMB 10441 / D</strain>
    </source>
</reference>
<dbReference type="InterPro" id="IPR029063">
    <property type="entry name" value="SAM-dependent_MTases_sf"/>
</dbReference>
<keyword evidence="3" id="KW-1185">Reference proteome</keyword>
<dbReference type="Proteomes" id="UP000001441">
    <property type="component" value="Chromosome"/>
</dbReference>
<evidence type="ECO:0000313" key="2">
    <source>
        <dbReference type="EMBL" id="ADC61184.1"/>
    </source>
</evidence>
<dbReference type="RefSeq" id="WP_012969460.1">
    <property type="nucleotide sequence ID" value="NC_013851.1"/>
</dbReference>
<dbReference type="AlphaFoldDB" id="D3RMC6"/>
<dbReference type="EMBL" id="CP001896">
    <property type="protein sequence ID" value="ADC61184.1"/>
    <property type="molecule type" value="Genomic_DNA"/>
</dbReference>
<dbReference type="eggNOG" id="COG1196">
    <property type="taxonomic scope" value="Bacteria"/>
</dbReference>
<keyword evidence="1" id="KW-0175">Coiled coil</keyword>
<gene>
    <name evidence="2" type="ordered locus">Alvin_0217</name>
</gene>
<dbReference type="OrthoDB" id="823440at2"/>
<organism evidence="2 3">
    <name type="scientific">Allochromatium vinosum (strain ATCC 17899 / DSM 180 / NBRC 103801 / NCIMB 10441 / D)</name>
    <name type="common">Chromatium vinosum</name>
    <dbReference type="NCBI Taxonomy" id="572477"/>
    <lineage>
        <taxon>Bacteria</taxon>
        <taxon>Pseudomonadati</taxon>
        <taxon>Pseudomonadota</taxon>
        <taxon>Gammaproteobacteria</taxon>
        <taxon>Chromatiales</taxon>
        <taxon>Chromatiaceae</taxon>
        <taxon>Allochromatium</taxon>
    </lineage>
</organism>
<feature type="coiled-coil region" evidence="1">
    <location>
        <begin position="232"/>
        <end position="301"/>
    </location>
</feature>
<protein>
    <recommendedName>
        <fullName evidence="4">Methyltransferase FkbM family</fullName>
    </recommendedName>
</protein>
<dbReference type="KEGG" id="alv:Alvin_0217"/>
<name>D3RMC6_ALLVD</name>
<accession>D3RMC6</accession>
<dbReference type="HOGENOM" id="CLU_735556_0_0_6"/>
<evidence type="ECO:0000313" key="3">
    <source>
        <dbReference type="Proteomes" id="UP000001441"/>
    </source>
</evidence>
<proteinExistence type="predicted"/>